<protein>
    <submittedName>
        <fullName evidence="1">Uncharacterized protein</fullName>
    </submittedName>
</protein>
<dbReference type="AlphaFoldDB" id="A0A3B0WUF9"/>
<dbReference type="EMBL" id="UOFE01000030">
    <property type="protein sequence ID" value="VAW52819.1"/>
    <property type="molecule type" value="Genomic_DNA"/>
</dbReference>
<evidence type="ECO:0000313" key="1">
    <source>
        <dbReference type="EMBL" id="VAW52819.1"/>
    </source>
</evidence>
<accession>A0A3B0WUF9</accession>
<gene>
    <name evidence="1" type="ORF">MNBD_GAMMA05-573</name>
</gene>
<name>A0A3B0WUF9_9ZZZZ</name>
<proteinExistence type="predicted"/>
<reference evidence="1" key="1">
    <citation type="submission" date="2018-06" db="EMBL/GenBank/DDBJ databases">
        <authorList>
            <person name="Zhirakovskaya E."/>
        </authorList>
    </citation>
    <scope>NUCLEOTIDE SEQUENCE</scope>
</reference>
<organism evidence="1">
    <name type="scientific">hydrothermal vent metagenome</name>
    <dbReference type="NCBI Taxonomy" id="652676"/>
    <lineage>
        <taxon>unclassified sequences</taxon>
        <taxon>metagenomes</taxon>
        <taxon>ecological metagenomes</taxon>
    </lineage>
</organism>
<sequence length="54" mass="6255">MHSYFQLDKNIIHLSHAAVTPWPIVTRNESLSLAKGLWFVCEPMSLRLFTKNVN</sequence>